<protein>
    <submittedName>
        <fullName evidence="1">Uncharacterized protein</fullName>
    </submittedName>
</protein>
<proteinExistence type="predicted"/>
<gene>
    <name evidence="1" type="ORF">MPC4_60184</name>
</gene>
<keyword evidence="2" id="KW-1185">Reference proteome</keyword>
<comment type="caution">
    <text evidence="1">The sequence shown here is derived from an EMBL/GenBank/DDBJ whole genome shotgun (WGS) entry which is preliminary data.</text>
</comment>
<evidence type="ECO:0000313" key="2">
    <source>
        <dbReference type="Proteomes" id="UP000485880"/>
    </source>
</evidence>
<reference evidence="1 2" key="1">
    <citation type="submission" date="2019-05" db="EMBL/GenBank/DDBJ databases">
        <authorList>
            <person name="Farhan Ul Haque M."/>
        </authorList>
    </citation>
    <scope>NUCLEOTIDE SEQUENCE [LARGE SCALE GENOMIC DNA]</scope>
    <source>
        <strain evidence="1">2</strain>
    </source>
</reference>
<dbReference type="EMBL" id="CABFMQ020000120">
    <property type="protein sequence ID" value="VTZ52094.1"/>
    <property type="molecule type" value="Genomic_DNA"/>
</dbReference>
<dbReference type="AlphaFoldDB" id="A0A8B6MB03"/>
<organism evidence="1 2">
    <name type="scientific">Methylocella tundrae</name>
    <dbReference type="NCBI Taxonomy" id="227605"/>
    <lineage>
        <taxon>Bacteria</taxon>
        <taxon>Pseudomonadati</taxon>
        <taxon>Pseudomonadota</taxon>
        <taxon>Alphaproteobacteria</taxon>
        <taxon>Hyphomicrobiales</taxon>
        <taxon>Beijerinckiaceae</taxon>
        <taxon>Methylocella</taxon>
    </lineage>
</organism>
<dbReference type="Proteomes" id="UP000485880">
    <property type="component" value="Unassembled WGS sequence"/>
</dbReference>
<sequence length="45" mass="4740">MTGPGPAILLNYSPPAAWCDKRRREASETAALKFQLADGEGPVGP</sequence>
<evidence type="ECO:0000313" key="1">
    <source>
        <dbReference type="EMBL" id="VTZ52094.1"/>
    </source>
</evidence>
<accession>A0A8B6MB03</accession>
<name>A0A8B6MB03_METTU</name>